<accession>X1EAB2</accession>
<gene>
    <name evidence="1" type="ORF">S01H4_56475</name>
</gene>
<feature type="non-terminal residue" evidence="1">
    <location>
        <position position="1"/>
    </location>
</feature>
<dbReference type="AlphaFoldDB" id="X1EAB2"/>
<protein>
    <submittedName>
        <fullName evidence="1">Uncharacterized protein</fullName>
    </submittedName>
</protein>
<name>X1EAB2_9ZZZZ</name>
<comment type="caution">
    <text evidence="1">The sequence shown here is derived from an EMBL/GenBank/DDBJ whole genome shotgun (WGS) entry which is preliminary data.</text>
</comment>
<organism evidence="1">
    <name type="scientific">marine sediment metagenome</name>
    <dbReference type="NCBI Taxonomy" id="412755"/>
    <lineage>
        <taxon>unclassified sequences</taxon>
        <taxon>metagenomes</taxon>
        <taxon>ecological metagenomes</taxon>
    </lineage>
</organism>
<proteinExistence type="predicted"/>
<sequence length="100" mass="10686">NEHEGRAVNFTGSVYVDSTDADQDYDALASEVPPTGELTFDLGDTLGDASNPAQALRFACQNMQFTQNTYDRQAGRVVWALTGYATNAGAGDDEFTLSGI</sequence>
<dbReference type="EMBL" id="BART01032727">
    <property type="protein sequence ID" value="GAH14074.1"/>
    <property type="molecule type" value="Genomic_DNA"/>
</dbReference>
<evidence type="ECO:0000313" key="1">
    <source>
        <dbReference type="EMBL" id="GAH14074.1"/>
    </source>
</evidence>
<reference evidence="1" key="1">
    <citation type="journal article" date="2014" name="Front. Microbiol.">
        <title>High frequency of phylogenetically diverse reductive dehalogenase-homologous genes in deep subseafloor sedimentary metagenomes.</title>
        <authorList>
            <person name="Kawai M."/>
            <person name="Futagami T."/>
            <person name="Toyoda A."/>
            <person name="Takaki Y."/>
            <person name="Nishi S."/>
            <person name="Hori S."/>
            <person name="Arai W."/>
            <person name="Tsubouchi T."/>
            <person name="Morono Y."/>
            <person name="Uchiyama I."/>
            <person name="Ito T."/>
            <person name="Fujiyama A."/>
            <person name="Inagaki F."/>
            <person name="Takami H."/>
        </authorList>
    </citation>
    <scope>NUCLEOTIDE SEQUENCE</scope>
    <source>
        <strain evidence="1">Expedition CK06-06</strain>
    </source>
</reference>